<gene>
    <name evidence="4" type="primary">cotA</name>
    <name evidence="4" type="ORF">KSF_110780</name>
</gene>
<evidence type="ECO:0000313" key="4">
    <source>
        <dbReference type="EMBL" id="GHP01031.1"/>
    </source>
</evidence>
<feature type="domain" description="Plastocyanin-like" evidence="3">
    <location>
        <begin position="61"/>
        <end position="97"/>
    </location>
</feature>
<dbReference type="EMBL" id="BNJK01000004">
    <property type="protein sequence ID" value="GHP01031.1"/>
    <property type="molecule type" value="Genomic_DNA"/>
</dbReference>
<proteinExistence type="inferred from homology"/>
<keyword evidence="5" id="KW-1185">Reference proteome</keyword>
<sequence>MDSLGSIPSALAHLQHGKLTPFVDPLPLPTVLQPVKKVEGKPFYRVPMTQFQQQLHRNLPPTTVWGYHGSYPGPTIEAHTNKPIFVEWINNLPTEHLLPIDHTLSGAGTNVPDVRTVVHLHDARVTPENDGLPLDWFPPGHSKTDFYPNIQPATTLWYHDHAMGITRLNVYAGLAGFYLLRDELEDRLHLPRRPFEIPIALQDRSFNSNGQLFYPNKGVTAKHPVWVPEFFGDVAVVNGKVMPFLEVEPRKYRFRFLNGCNARFLRLALSSGQPFYQIGSDGGFLPESVALQQILMGPAERADVIIDFSDHKGKMITLTNDAPAPYPTGGQFVIPKFMQFRVTKPLSSPDTSSVPKRIKGLSLFAGVPVVKVRNLTLNEVLDKNGNPIELLLDGLPFNAPVTEKPKLGTAEIWSLINLTGDTHPIHLHLEQVQILDRQPFDVAAYQSTGKLIFTGPAVPRDANEAGLKDVVKAMPGEVTRLKVRFNTFTGRYVWHCHILEHEDNEMMRPYEVIR</sequence>
<dbReference type="Gene3D" id="2.60.40.420">
    <property type="entry name" value="Cupredoxins - blue copper proteins"/>
    <property type="match status" value="3"/>
</dbReference>
<protein>
    <submittedName>
        <fullName evidence="4">Spore coat protein A</fullName>
    </submittedName>
</protein>
<dbReference type="GO" id="GO:0016491">
    <property type="term" value="F:oxidoreductase activity"/>
    <property type="evidence" value="ECO:0007669"/>
    <property type="project" value="InterPro"/>
</dbReference>
<accession>A0A8J3IYW4</accession>
<comment type="caution">
    <text evidence="4">The sequence shown here is derived from an EMBL/GenBank/DDBJ whole genome shotgun (WGS) entry which is preliminary data.</text>
</comment>
<dbReference type="CDD" id="cd13844">
    <property type="entry name" value="CuRO_1_BOD_CotA_like"/>
    <property type="match status" value="1"/>
</dbReference>
<dbReference type="CDD" id="cd13868">
    <property type="entry name" value="CuRO_2_CotA_like"/>
    <property type="match status" value="1"/>
</dbReference>
<evidence type="ECO:0000259" key="3">
    <source>
        <dbReference type="Pfam" id="PF07732"/>
    </source>
</evidence>
<dbReference type="CDD" id="cd13891">
    <property type="entry name" value="CuRO_3_CotA_like"/>
    <property type="match status" value="1"/>
</dbReference>
<dbReference type="AlphaFoldDB" id="A0A8J3IYW4"/>
<dbReference type="Pfam" id="PF07732">
    <property type="entry name" value="Cu-oxidase_3"/>
    <property type="match status" value="2"/>
</dbReference>
<dbReference type="PANTHER" id="PTHR48267:SF1">
    <property type="entry name" value="BILIRUBIN OXIDASE"/>
    <property type="match status" value="1"/>
</dbReference>
<evidence type="ECO:0000313" key="5">
    <source>
        <dbReference type="Proteomes" id="UP000597444"/>
    </source>
</evidence>
<name>A0A8J3IYW4_9CHLR</name>
<feature type="domain" description="Plastocyanin-like" evidence="3">
    <location>
        <begin position="110"/>
        <end position="183"/>
    </location>
</feature>
<dbReference type="InterPro" id="IPR008972">
    <property type="entry name" value="Cupredoxin"/>
</dbReference>
<dbReference type="InterPro" id="IPR011706">
    <property type="entry name" value="Cu-oxidase_C"/>
</dbReference>
<keyword evidence="4" id="KW-0167">Capsid protein</keyword>
<dbReference type="Pfam" id="PF07731">
    <property type="entry name" value="Cu-oxidase_2"/>
    <property type="match status" value="1"/>
</dbReference>
<reference evidence="4" key="1">
    <citation type="submission" date="2020-10" db="EMBL/GenBank/DDBJ databases">
        <title>Taxonomic study of unclassified bacteria belonging to the class Ktedonobacteria.</title>
        <authorList>
            <person name="Yabe S."/>
            <person name="Wang C.M."/>
            <person name="Zheng Y."/>
            <person name="Sakai Y."/>
            <person name="Cavaletti L."/>
            <person name="Monciardini P."/>
            <person name="Donadio S."/>
        </authorList>
    </citation>
    <scope>NUCLEOTIDE SEQUENCE</scope>
    <source>
        <strain evidence="4">ID150040</strain>
    </source>
</reference>
<keyword evidence="4" id="KW-0946">Virion</keyword>
<dbReference type="GO" id="GO:0005507">
    <property type="term" value="F:copper ion binding"/>
    <property type="evidence" value="ECO:0007669"/>
    <property type="project" value="InterPro"/>
</dbReference>
<dbReference type="InterPro" id="IPR045087">
    <property type="entry name" value="Cu-oxidase_fam"/>
</dbReference>
<feature type="domain" description="Plastocyanin-like" evidence="2">
    <location>
        <begin position="393"/>
        <end position="512"/>
    </location>
</feature>
<dbReference type="PANTHER" id="PTHR48267">
    <property type="entry name" value="CUPREDOXIN SUPERFAMILY PROTEIN"/>
    <property type="match status" value="1"/>
</dbReference>
<dbReference type="SUPFAM" id="SSF49503">
    <property type="entry name" value="Cupredoxins"/>
    <property type="match status" value="3"/>
</dbReference>
<dbReference type="Proteomes" id="UP000597444">
    <property type="component" value="Unassembled WGS sequence"/>
</dbReference>
<evidence type="ECO:0000256" key="1">
    <source>
        <dbReference type="ARBA" id="ARBA00010609"/>
    </source>
</evidence>
<comment type="similarity">
    <text evidence="1">Belongs to the multicopper oxidase family.</text>
</comment>
<dbReference type="InterPro" id="IPR011707">
    <property type="entry name" value="Cu-oxidase-like_N"/>
</dbReference>
<organism evidence="4 5">
    <name type="scientific">Reticulibacter mediterranei</name>
    <dbReference type="NCBI Taxonomy" id="2778369"/>
    <lineage>
        <taxon>Bacteria</taxon>
        <taxon>Bacillati</taxon>
        <taxon>Chloroflexota</taxon>
        <taxon>Ktedonobacteria</taxon>
        <taxon>Ktedonobacterales</taxon>
        <taxon>Reticulibacteraceae</taxon>
        <taxon>Reticulibacter</taxon>
    </lineage>
</organism>
<evidence type="ECO:0000259" key="2">
    <source>
        <dbReference type="Pfam" id="PF07731"/>
    </source>
</evidence>